<dbReference type="NCBIfam" id="NF000818">
    <property type="entry name" value="PRK00062.1"/>
    <property type="match status" value="1"/>
</dbReference>
<proteinExistence type="inferred from homology"/>
<dbReference type="HAMAP" id="MF_00375">
    <property type="entry name" value="HemL_aminotrans_3"/>
    <property type="match status" value="1"/>
</dbReference>
<dbReference type="PANTHER" id="PTHR43713:SF3">
    <property type="entry name" value="GLUTAMATE-1-SEMIALDEHYDE 2,1-AMINOMUTASE 1, CHLOROPLASTIC-RELATED"/>
    <property type="match status" value="1"/>
</dbReference>
<dbReference type="InterPro" id="IPR015424">
    <property type="entry name" value="PyrdxlP-dep_Trfase"/>
</dbReference>
<dbReference type="InterPro" id="IPR015421">
    <property type="entry name" value="PyrdxlP-dep_Trfase_major"/>
</dbReference>
<comment type="pathway">
    <text evidence="3">Porphyrin-containing compound metabolism; protoporphyrin-IX biosynthesis; 5-aminolevulinate from L-glutamyl-tRNA(Glu): step 2/2.</text>
</comment>
<dbReference type="PANTHER" id="PTHR43713">
    <property type="entry name" value="GLUTAMATE-1-SEMIALDEHYDE 2,1-AMINOMUTASE"/>
    <property type="match status" value="1"/>
</dbReference>
<dbReference type="FunFam" id="3.40.640.10:FF:000021">
    <property type="entry name" value="Glutamate-1-semialdehyde 2,1-aminomutase"/>
    <property type="match status" value="1"/>
</dbReference>
<comment type="subunit">
    <text evidence="8">Homodimer.</text>
</comment>
<dbReference type="Gene3D" id="3.90.1150.10">
    <property type="entry name" value="Aspartate Aminotransferase, domain 1"/>
    <property type="match status" value="1"/>
</dbReference>
<dbReference type="InterPro" id="IPR049704">
    <property type="entry name" value="Aminotrans_3_PPA_site"/>
</dbReference>
<dbReference type="CDD" id="cd00610">
    <property type="entry name" value="OAT_like"/>
    <property type="match status" value="1"/>
</dbReference>
<reference evidence="9 10" key="1">
    <citation type="submission" date="2016-11" db="EMBL/GenBank/DDBJ databases">
        <authorList>
            <person name="Jaros S."/>
            <person name="Januszkiewicz K."/>
            <person name="Wedrychowicz H."/>
        </authorList>
    </citation>
    <scope>NUCLEOTIDE SEQUENCE [LARGE SCALE GENOMIC DNA]</scope>
    <source>
        <strain evidence="9 10">CGMCC 4.2025</strain>
    </source>
</reference>
<dbReference type="SUPFAM" id="SSF53383">
    <property type="entry name" value="PLP-dependent transferases"/>
    <property type="match status" value="1"/>
</dbReference>
<dbReference type="GO" id="GO:0006782">
    <property type="term" value="P:protoporphyrinogen IX biosynthetic process"/>
    <property type="evidence" value="ECO:0007669"/>
    <property type="project" value="UniProtKB-UniRule"/>
</dbReference>
<dbReference type="NCBIfam" id="TIGR00713">
    <property type="entry name" value="hemL"/>
    <property type="match status" value="1"/>
</dbReference>
<dbReference type="InterPro" id="IPR004639">
    <property type="entry name" value="4pyrrol_synth_GluAld_NH2Trfase"/>
</dbReference>
<dbReference type="InterPro" id="IPR015422">
    <property type="entry name" value="PyrdxlP-dep_Trfase_small"/>
</dbReference>
<evidence type="ECO:0000256" key="4">
    <source>
        <dbReference type="ARBA" id="ARBA00008981"/>
    </source>
</evidence>
<dbReference type="AlphaFoldDB" id="A0A1M7PW41"/>
<keyword evidence="8" id="KW-0963">Cytoplasm</keyword>
<dbReference type="EC" id="5.4.3.8" evidence="8"/>
<dbReference type="GO" id="GO:0042286">
    <property type="term" value="F:glutamate-1-semialdehyde 2,1-aminomutase activity"/>
    <property type="evidence" value="ECO:0007669"/>
    <property type="project" value="UniProtKB-UniRule"/>
</dbReference>
<gene>
    <name evidence="8" type="primary">hemL</name>
    <name evidence="9" type="ORF">SAMN05216499_12660</name>
</gene>
<comment type="cofactor">
    <cofactor evidence="2 8">
        <name>pyridoxal 5'-phosphate</name>
        <dbReference type="ChEBI" id="CHEBI:597326"/>
    </cofactor>
</comment>
<dbReference type="Gene3D" id="3.40.640.10">
    <property type="entry name" value="Type I PLP-dependent aspartate aminotransferase-like (Major domain)"/>
    <property type="match status" value="1"/>
</dbReference>
<dbReference type="GO" id="GO:0005737">
    <property type="term" value="C:cytoplasm"/>
    <property type="evidence" value="ECO:0007669"/>
    <property type="project" value="UniProtKB-SubCell"/>
</dbReference>
<dbReference type="GO" id="GO:0030170">
    <property type="term" value="F:pyridoxal phosphate binding"/>
    <property type="evidence" value="ECO:0007669"/>
    <property type="project" value="InterPro"/>
</dbReference>
<dbReference type="UniPathway" id="UPA00251">
    <property type="reaction ID" value="UER00317"/>
</dbReference>
<keyword evidence="7 8" id="KW-0627">Porphyrin biosynthesis</keyword>
<dbReference type="STRING" id="310782.SAMN05216499_12660"/>
<organism evidence="9 10">
    <name type="scientific">Actinacidiphila paucisporea</name>
    <dbReference type="NCBI Taxonomy" id="310782"/>
    <lineage>
        <taxon>Bacteria</taxon>
        <taxon>Bacillati</taxon>
        <taxon>Actinomycetota</taxon>
        <taxon>Actinomycetes</taxon>
        <taxon>Kitasatosporales</taxon>
        <taxon>Streptomycetaceae</taxon>
        <taxon>Actinacidiphila</taxon>
    </lineage>
</organism>
<evidence type="ECO:0000256" key="2">
    <source>
        <dbReference type="ARBA" id="ARBA00001933"/>
    </source>
</evidence>
<keyword evidence="10" id="KW-1185">Reference proteome</keyword>
<comment type="catalytic activity">
    <reaction evidence="1 8">
        <text>(S)-4-amino-5-oxopentanoate = 5-aminolevulinate</text>
        <dbReference type="Rhea" id="RHEA:14265"/>
        <dbReference type="ChEBI" id="CHEBI:57501"/>
        <dbReference type="ChEBI" id="CHEBI:356416"/>
        <dbReference type="EC" id="5.4.3.8"/>
    </reaction>
</comment>
<sequence length="437" mass="45380">MSVSYPYEAPVSQELFDRAAAVTPGGVNSPVRAFRAVGGTPRFMVSGTGPYLTDADGREYVDLVCSWGPMILGHAHPEVVAAVQDAVTRGTSFGTPSEGEVALAEEMVARVEPLDQVRLVSSGTEATMSAIRLARGFTGRAKVVKFAGCYHGHVDSLLAAAGSGLATFGLPDTPGVTGAQTGDTIVLPYNDLDAVRAAFAAHPGQIACVITEASPGNMGVVPPRDGFNAGLRDLCAADGALYVSDEVMTGFRVSKAGWYGLDGVRPDLMTFGKVMGGGFPAAAFGGRADVMAQLAPVGPVYQAGTLSGNPVATAAGLAQLRLLDDAAYATVDAVSAEIQGLVTAALGKEGVAHRLQTAGSMFSVFFTDEEVRDFEGAKRQQAYRFTPFFHSMLAQGVYVPPSAFESWFVSTAHDERAVERIAAALPAAARAAAEAHV</sequence>
<evidence type="ECO:0000256" key="7">
    <source>
        <dbReference type="ARBA" id="ARBA00023244"/>
    </source>
</evidence>
<evidence type="ECO:0000313" key="9">
    <source>
        <dbReference type="EMBL" id="SHN21746.1"/>
    </source>
</evidence>
<evidence type="ECO:0000313" key="10">
    <source>
        <dbReference type="Proteomes" id="UP000184111"/>
    </source>
</evidence>
<accession>A0A1M7PW41</accession>
<feature type="modified residue" description="N6-(pyridoxal phosphate)lysine" evidence="8">
    <location>
        <position position="273"/>
    </location>
</feature>
<dbReference type="GO" id="GO:0008483">
    <property type="term" value="F:transaminase activity"/>
    <property type="evidence" value="ECO:0007669"/>
    <property type="project" value="InterPro"/>
</dbReference>
<comment type="similarity">
    <text evidence="4 8">Belongs to the class-III pyridoxal-phosphate-dependent aminotransferase family. HemL subfamily.</text>
</comment>
<dbReference type="Pfam" id="PF00202">
    <property type="entry name" value="Aminotran_3"/>
    <property type="match status" value="1"/>
</dbReference>
<dbReference type="InterPro" id="IPR005814">
    <property type="entry name" value="Aminotrans_3"/>
</dbReference>
<keyword evidence="5 8" id="KW-0663">Pyridoxal phosphate</keyword>
<comment type="subcellular location">
    <subcellularLocation>
        <location evidence="8">Cytoplasm</location>
    </subcellularLocation>
</comment>
<evidence type="ECO:0000256" key="3">
    <source>
        <dbReference type="ARBA" id="ARBA00004819"/>
    </source>
</evidence>
<evidence type="ECO:0000256" key="1">
    <source>
        <dbReference type="ARBA" id="ARBA00001579"/>
    </source>
</evidence>
<dbReference type="EMBL" id="FRBI01000026">
    <property type="protein sequence ID" value="SHN21746.1"/>
    <property type="molecule type" value="Genomic_DNA"/>
</dbReference>
<protein>
    <recommendedName>
        <fullName evidence="8">Glutamate-1-semialdehyde 2,1-aminomutase</fullName>
        <shortName evidence="8">GSA</shortName>
        <ecNumber evidence="8">5.4.3.8</ecNumber>
    </recommendedName>
    <alternativeName>
        <fullName evidence="8">Glutamate-1-semialdehyde aminotransferase</fullName>
        <shortName evidence="8">GSA-AT</shortName>
    </alternativeName>
</protein>
<evidence type="ECO:0000256" key="8">
    <source>
        <dbReference type="HAMAP-Rule" id="MF_00375"/>
    </source>
</evidence>
<dbReference type="PROSITE" id="PS00600">
    <property type="entry name" value="AA_TRANSFER_CLASS_3"/>
    <property type="match status" value="1"/>
</dbReference>
<evidence type="ECO:0000256" key="6">
    <source>
        <dbReference type="ARBA" id="ARBA00023235"/>
    </source>
</evidence>
<evidence type="ECO:0000256" key="5">
    <source>
        <dbReference type="ARBA" id="ARBA00022898"/>
    </source>
</evidence>
<name>A0A1M7PW41_9ACTN</name>
<keyword evidence="6 8" id="KW-0413">Isomerase</keyword>
<dbReference type="Proteomes" id="UP000184111">
    <property type="component" value="Unassembled WGS sequence"/>
</dbReference>